<sequence>MNSNKEDGCVGKRDGTIQGQHGGKNLGVEGSLSFGIPKWLLEFQDVLFSHAMALWLPRWAAVFRAWLLGSHGGCWFFELGVFPWILTPRFRAVPLVPVVAPSVPGLGCFSVKSKGAFYGL</sequence>
<gene>
    <name evidence="1" type="ORF">MA16_Dca020231</name>
</gene>
<evidence type="ECO:0000313" key="2">
    <source>
        <dbReference type="Proteomes" id="UP000233837"/>
    </source>
</evidence>
<reference evidence="1 2" key="2">
    <citation type="journal article" date="2017" name="Nature">
        <title>The Apostasia genome and the evolution of orchids.</title>
        <authorList>
            <person name="Zhang G.Q."/>
            <person name="Liu K.W."/>
            <person name="Li Z."/>
            <person name="Lohaus R."/>
            <person name="Hsiao Y.Y."/>
            <person name="Niu S.C."/>
            <person name="Wang J.Y."/>
            <person name="Lin Y.C."/>
            <person name="Xu Q."/>
            <person name="Chen L.J."/>
            <person name="Yoshida K."/>
            <person name="Fujiwara S."/>
            <person name="Wang Z.W."/>
            <person name="Zhang Y.Q."/>
            <person name="Mitsuda N."/>
            <person name="Wang M."/>
            <person name="Liu G.H."/>
            <person name="Pecoraro L."/>
            <person name="Huang H.X."/>
            <person name="Xiao X.J."/>
            <person name="Lin M."/>
            <person name="Wu X.Y."/>
            <person name="Wu W.L."/>
            <person name="Chen Y.Y."/>
            <person name="Chang S.B."/>
            <person name="Sakamoto S."/>
            <person name="Ohme-Takagi M."/>
            <person name="Yagi M."/>
            <person name="Zeng S.J."/>
            <person name="Shen C.Y."/>
            <person name="Yeh C.M."/>
            <person name="Luo Y.B."/>
            <person name="Tsai W.C."/>
            <person name="Van de Peer Y."/>
            <person name="Liu Z.J."/>
        </authorList>
    </citation>
    <scope>NUCLEOTIDE SEQUENCE [LARGE SCALE GENOMIC DNA]</scope>
    <source>
        <tissue evidence="1">The whole plant</tissue>
    </source>
</reference>
<dbReference type="AlphaFoldDB" id="A0A2I0V8W9"/>
<organism evidence="1 2">
    <name type="scientific">Dendrobium catenatum</name>
    <dbReference type="NCBI Taxonomy" id="906689"/>
    <lineage>
        <taxon>Eukaryota</taxon>
        <taxon>Viridiplantae</taxon>
        <taxon>Streptophyta</taxon>
        <taxon>Embryophyta</taxon>
        <taxon>Tracheophyta</taxon>
        <taxon>Spermatophyta</taxon>
        <taxon>Magnoliopsida</taxon>
        <taxon>Liliopsida</taxon>
        <taxon>Asparagales</taxon>
        <taxon>Orchidaceae</taxon>
        <taxon>Epidendroideae</taxon>
        <taxon>Malaxideae</taxon>
        <taxon>Dendrobiinae</taxon>
        <taxon>Dendrobium</taxon>
    </lineage>
</organism>
<name>A0A2I0V8W9_9ASPA</name>
<accession>A0A2I0V8W9</accession>
<protein>
    <submittedName>
        <fullName evidence="1">Uncharacterized protein</fullName>
    </submittedName>
</protein>
<keyword evidence="2" id="KW-1185">Reference proteome</keyword>
<dbReference type="EMBL" id="KZ504050">
    <property type="protein sequence ID" value="PKU59858.1"/>
    <property type="molecule type" value="Genomic_DNA"/>
</dbReference>
<proteinExistence type="predicted"/>
<reference evidence="1 2" key="1">
    <citation type="journal article" date="2016" name="Sci. Rep.">
        <title>The Dendrobium catenatum Lindl. genome sequence provides insights into polysaccharide synthase, floral development and adaptive evolution.</title>
        <authorList>
            <person name="Zhang G.Q."/>
            <person name="Xu Q."/>
            <person name="Bian C."/>
            <person name="Tsai W.C."/>
            <person name="Yeh C.M."/>
            <person name="Liu K.W."/>
            <person name="Yoshida K."/>
            <person name="Zhang L.S."/>
            <person name="Chang S.B."/>
            <person name="Chen F."/>
            <person name="Shi Y."/>
            <person name="Su Y.Y."/>
            <person name="Zhang Y.Q."/>
            <person name="Chen L.J."/>
            <person name="Yin Y."/>
            <person name="Lin M."/>
            <person name="Huang H."/>
            <person name="Deng H."/>
            <person name="Wang Z.W."/>
            <person name="Zhu S.L."/>
            <person name="Zhao X."/>
            <person name="Deng C."/>
            <person name="Niu S.C."/>
            <person name="Huang J."/>
            <person name="Wang M."/>
            <person name="Liu G.H."/>
            <person name="Yang H.J."/>
            <person name="Xiao X.J."/>
            <person name="Hsiao Y.Y."/>
            <person name="Wu W.L."/>
            <person name="Chen Y.Y."/>
            <person name="Mitsuda N."/>
            <person name="Ohme-Takagi M."/>
            <person name="Luo Y.B."/>
            <person name="Van de Peer Y."/>
            <person name="Liu Z.J."/>
        </authorList>
    </citation>
    <scope>NUCLEOTIDE SEQUENCE [LARGE SCALE GENOMIC DNA]</scope>
    <source>
        <tissue evidence="1">The whole plant</tissue>
    </source>
</reference>
<evidence type="ECO:0000313" key="1">
    <source>
        <dbReference type="EMBL" id="PKU59858.1"/>
    </source>
</evidence>
<dbReference type="Proteomes" id="UP000233837">
    <property type="component" value="Unassembled WGS sequence"/>
</dbReference>